<evidence type="ECO:0000313" key="2">
    <source>
        <dbReference type="EMBL" id="MBX43736.1"/>
    </source>
</evidence>
<feature type="compositionally biased region" description="Polar residues" evidence="1">
    <location>
        <begin position="22"/>
        <end position="35"/>
    </location>
</feature>
<protein>
    <submittedName>
        <fullName evidence="2">Uncharacterized protein</fullName>
    </submittedName>
</protein>
<reference evidence="2" key="1">
    <citation type="submission" date="2018-02" db="EMBL/GenBank/DDBJ databases">
        <title>Rhizophora mucronata_Transcriptome.</title>
        <authorList>
            <person name="Meera S.P."/>
            <person name="Sreeshan A."/>
            <person name="Augustine A."/>
        </authorList>
    </citation>
    <scope>NUCLEOTIDE SEQUENCE</scope>
    <source>
        <tissue evidence="2">Leaf</tissue>
    </source>
</reference>
<name>A0A2P2NMR3_RHIMU</name>
<sequence length="35" mass="3856">MLSSETYQCPTKIPLTPKKGSHGNSTSKTKLNYSK</sequence>
<dbReference type="AlphaFoldDB" id="A0A2P2NMR3"/>
<organism evidence="2">
    <name type="scientific">Rhizophora mucronata</name>
    <name type="common">Asiatic mangrove</name>
    <dbReference type="NCBI Taxonomy" id="61149"/>
    <lineage>
        <taxon>Eukaryota</taxon>
        <taxon>Viridiplantae</taxon>
        <taxon>Streptophyta</taxon>
        <taxon>Embryophyta</taxon>
        <taxon>Tracheophyta</taxon>
        <taxon>Spermatophyta</taxon>
        <taxon>Magnoliopsida</taxon>
        <taxon>eudicotyledons</taxon>
        <taxon>Gunneridae</taxon>
        <taxon>Pentapetalae</taxon>
        <taxon>rosids</taxon>
        <taxon>fabids</taxon>
        <taxon>Malpighiales</taxon>
        <taxon>Rhizophoraceae</taxon>
        <taxon>Rhizophora</taxon>
    </lineage>
</organism>
<feature type="region of interest" description="Disordered" evidence="1">
    <location>
        <begin position="1"/>
        <end position="35"/>
    </location>
</feature>
<evidence type="ECO:0000256" key="1">
    <source>
        <dbReference type="SAM" id="MobiDB-lite"/>
    </source>
</evidence>
<dbReference type="EMBL" id="GGEC01063252">
    <property type="protein sequence ID" value="MBX43736.1"/>
    <property type="molecule type" value="Transcribed_RNA"/>
</dbReference>
<proteinExistence type="predicted"/>
<accession>A0A2P2NMR3</accession>